<evidence type="ECO:0000313" key="1">
    <source>
        <dbReference type="EMBL" id="SFV07297.1"/>
    </source>
</evidence>
<reference evidence="2" key="1">
    <citation type="submission" date="2016-10" db="EMBL/GenBank/DDBJ databases">
        <authorList>
            <person name="Varghese N."/>
        </authorList>
    </citation>
    <scope>NUCLEOTIDE SEQUENCE [LARGE SCALE GENOMIC DNA]</scope>
    <source>
        <strain evidence="2">DSM 17980</strain>
    </source>
</reference>
<dbReference type="Proteomes" id="UP000183508">
    <property type="component" value="Unassembled WGS sequence"/>
</dbReference>
<evidence type="ECO:0000313" key="2">
    <source>
        <dbReference type="Proteomes" id="UP000183508"/>
    </source>
</evidence>
<proteinExistence type="predicted"/>
<dbReference type="EMBL" id="FPBV01000035">
    <property type="protein sequence ID" value="SFV07297.1"/>
    <property type="molecule type" value="Genomic_DNA"/>
</dbReference>
<sequence>MAIHEMDGYHGRALMQIIRSDEFTSINRYDTSIRSAYVINHNTGLYVKYTTRENSPWRFSFSADEWSRLTPFASRYPRMFMLFVCGYSKFCVLDCSQFISVTSLTGESCWTEISREPGTFFRVRGNVGVLDGSVPPSAYPRRVLQ</sequence>
<keyword evidence="2" id="KW-1185">Reference proteome</keyword>
<organism evidence="1 2">
    <name type="scientific">Alicyclobacillus macrosporangiidus</name>
    <dbReference type="NCBI Taxonomy" id="392015"/>
    <lineage>
        <taxon>Bacteria</taxon>
        <taxon>Bacillati</taxon>
        <taxon>Bacillota</taxon>
        <taxon>Bacilli</taxon>
        <taxon>Bacillales</taxon>
        <taxon>Alicyclobacillaceae</taxon>
        <taxon>Alicyclobacillus</taxon>
    </lineage>
</organism>
<dbReference type="AlphaFoldDB" id="A0A1I7LC59"/>
<accession>A0A1I7LC59</accession>
<protein>
    <submittedName>
        <fullName evidence="1">Uncharacterized protein</fullName>
    </submittedName>
</protein>
<gene>
    <name evidence="1" type="ORF">SAMN05421543_1357</name>
</gene>
<dbReference type="OrthoDB" id="1495454at2"/>
<dbReference type="RefSeq" id="WP_074956509.1">
    <property type="nucleotide sequence ID" value="NZ_FPBV01000035.1"/>
</dbReference>
<name>A0A1I7LC59_9BACL</name>